<protein>
    <recommendedName>
        <fullName evidence="4">DNA polymerase III subunit delta</fullName>
    </recommendedName>
</protein>
<dbReference type="SUPFAM" id="SSF52540">
    <property type="entry name" value="P-loop containing nucleoside triphosphate hydrolases"/>
    <property type="match status" value="1"/>
</dbReference>
<dbReference type="Proteomes" id="UP000320813">
    <property type="component" value="Unassembled WGS sequence"/>
</dbReference>
<dbReference type="Gene3D" id="3.40.50.300">
    <property type="entry name" value="P-loop containing nucleotide triphosphate hydrolases"/>
    <property type="match status" value="1"/>
</dbReference>
<keyword evidence="1" id="KW-0175">Coiled coil</keyword>
<comment type="caution">
    <text evidence="2">The sequence shown here is derived from an EMBL/GenBank/DDBJ whole genome shotgun (WGS) entry which is preliminary data.</text>
</comment>
<dbReference type="AlphaFoldDB" id="A0A519BC77"/>
<evidence type="ECO:0000256" key="1">
    <source>
        <dbReference type="SAM" id="Coils"/>
    </source>
</evidence>
<proteinExistence type="predicted"/>
<dbReference type="EMBL" id="SGBD01000001">
    <property type="protein sequence ID" value="RZD14880.1"/>
    <property type="molecule type" value="Genomic_DNA"/>
</dbReference>
<gene>
    <name evidence="2" type="ORF">EVJ47_00935</name>
</gene>
<organism evidence="2 3">
    <name type="scientific">Candidatus Acidulodesulfobacterium ferriphilum</name>
    <dbReference type="NCBI Taxonomy" id="2597223"/>
    <lineage>
        <taxon>Bacteria</taxon>
        <taxon>Deltaproteobacteria</taxon>
        <taxon>Candidatus Acidulodesulfobacterales</taxon>
        <taxon>Candidatus Acidulodesulfobacterium</taxon>
    </lineage>
</organism>
<sequence>MDYGISKIIGHEKSIGFLNELFVNDRIPQGLLFYGQKNIGKRLVATSFAASVLCRDYSYCTGSRTVIKENPENPPALSLFEEKDYKDPKNEESGNYKTAGAKTLSGYFCGKCPSCIGVLNETNQNLIIVEPSGNSIKIEKIHQVNSLLSLTPSFGGHRFVIIDDAQAMNPNAMNALLKILEEPPDKTVFILISPVINGLLPTIVSRCSLLAFKPVPDEVLFDAFKAVLTETPDDILTVYSRLAKGSYSNFEKLAGGQYFETRKSILTLIFNEPFYSDPALLGYDMSDEFNRVLKNLNEKNKDKDNENKAELFEIFLFILRDVYIYRMTKNKKLLYNIDICESIGKFIKDSKITPQRLLNMIELTAEYIDKTGYNLNKTIAMDAYFSDILA</sequence>
<dbReference type="InterPro" id="IPR050238">
    <property type="entry name" value="DNA_Rep/Repair_Clamp_Loader"/>
</dbReference>
<feature type="coiled-coil region" evidence="1">
    <location>
        <begin position="286"/>
        <end position="313"/>
    </location>
</feature>
<dbReference type="InterPro" id="IPR027417">
    <property type="entry name" value="P-loop_NTPase"/>
</dbReference>
<dbReference type="PANTHER" id="PTHR11669:SF8">
    <property type="entry name" value="DNA POLYMERASE III SUBUNIT DELTA"/>
    <property type="match status" value="1"/>
</dbReference>
<reference evidence="2 3" key="1">
    <citation type="submission" date="2019-01" db="EMBL/GenBank/DDBJ databases">
        <title>Insights into ecological role of a new deltaproteobacterial order Candidatus Sinidesulfobacterales (Sva0485) by metagenomics and metatranscriptomics.</title>
        <authorList>
            <person name="Tan S."/>
            <person name="Liu J."/>
            <person name="Fang Y."/>
            <person name="Hedlund B.P."/>
            <person name="Lian Z.H."/>
            <person name="Huang L.Y."/>
            <person name="Li J.T."/>
            <person name="Huang L.N."/>
            <person name="Li W.J."/>
            <person name="Jiang H.C."/>
            <person name="Dong H.L."/>
            <person name="Shu W.S."/>
        </authorList>
    </citation>
    <scope>NUCLEOTIDE SEQUENCE [LARGE SCALE GENOMIC DNA]</scope>
    <source>
        <strain evidence="2">AP3</strain>
    </source>
</reference>
<dbReference type="Pfam" id="PF13177">
    <property type="entry name" value="DNA_pol3_delta2"/>
    <property type="match status" value="1"/>
</dbReference>
<name>A0A519BC77_9DELT</name>
<dbReference type="PANTHER" id="PTHR11669">
    <property type="entry name" value="REPLICATION FACTOR C / DNA POLYMERASE III GAMMA-TAU SUBUNIT"/>
    <property type="match status" value="1"/>
</dbReference>
<dbReference type="GO" id="GO:0006261">
    <property type="term" value="P:DNA-templated DNA replication"/>
    <property type="evidence" value="ECO:0007669"/>
    <property type="project" value="TreeGrafter"/>
</dbReference>
<accession>A0A519BC77</accession>
<evidence type="ECO:0000313" key="2">
    <source>
        <dbReference type="EMBL" id="RZD14880.1"/>
    </source>
</evidence>
<evidence type="ECO:0008006" key="4">
    <source>
        <dbReference type="Google" id="ProtNLM"/>
    </source>
</evidence>
<evidence type="ECO:0000313" key="3">
    <source>
        <dbReference type="Proteomes" id="UP000320813"/>
    </source>
</evidence>